<protein>
    <submittedName>
        <fullName evidence="1">Uncharacterized protein</fullName>
    </submittedName>
</protein>
<comment type="caution">
    <text evidence="1">The sequence shown here is derived from an EMBL/GenBank/DDBJ whole genome shotgun (WGS) entry which is preliminary data.</text>
</comment>
<gene>
    <name evidence="1" type="ORF">ACH5RR_021479</name>
</gene>
<dbReference type="EMBL" id="JBJUIK010000009">
    <property type="protein sequence ID" value="KAL3518890.1"/>
    <property type="molecule type" value="Genomic_DNA"/>
</dbReference>
<reference evidence="1 2" key="1">
    <citation type="submission" date="2024-11" db="EMBL/GenBank/DDBJ databases">
        <title>A near-complete genome assembly of Cinchona calisaya.</title>
        <authorList>
            <person name="Lian D.C."/>
            <person name="Zhao X.W."/>
            <person name="Wei L."/>
        </authorList>
    </citation>
    <scope>NUCLEOTIDE SEQUENCE [LARGE SCALE GENOMIC DNA]</scope>
    <source>
        <tissue evidence="1">Nenye</tissue>
    </source>
</reference>
<keyword evidence="2" id="KW-1185">Reference proteome</keyword>
<dbReference type="AlphaFoldDB" id="A0ABD2ZKN2"/>
<name>A0ABD2ZKN2_9GENT</name>
<accession>A0ABD2ZKN2</accession>
<proteinExistence type="predicted"/>
<evidence type="ECO:0000313" key="2">
    <source>
        <dbReference type="Proteomes" id="UP001630127"/>
    </source>
</evidence>
<sequence length="84" mass="8872">MEVVINKGIYKDQDIAIAAHQGSKNAAVACMGEEDVIFAARKNAVAPVVAYKPFTAAKLDMLIAQTTPIKVHNDCKIGAIAGMT</sequence>
<organism evidence="1 2">
    <name type="scientific">Cinchona calisaya</name>
    <dbReference type="NCBI Taxonomy" id="153742"/>
    <lineage>
        <taxon>Eukaryota</taxon>
        <taxon>Viridiplantae</taxon>
        <taxon>Streptophyta</taxon>
        <taxon>Embryophyta</taxon>
        <taxon>Tracheophyta</taxon>
        <taxon>Spermatophyta</taxon>
        <taxon>Magnoliopsida</taxon>
        <taxon>eudicotyledons</taxon>
        <taxon>Gunneridae</taxon>
        <taxon>Pentapetalae</taxon>
        <taxon>asterids</taxon>
        <taxon>lamiids</taxon>
        <taxon>Gentianales</taxon>
        <taxon>Rubiaceae</taxon>
        <taxon>Cinchonoideae</taxon>
        <taxon>Cinchoneae</taxon>
        <taxon>Cinchona</taxon>
    </lineage>
</organism>
<evidence type="ECO:0000313" key="1">
    <source>
        <dbReference type="EMBL" id="KAL3518890.1"/>
    </source>
</evidence>
<dbReference type="Proteomes" id="UP001630127">
    <property type="component" value="Unassembled WGS sequence"/>
</dbReference>